<dbReference type="GO" id="GO:0016491">
    <property type="term" value="F:oxidoreductase activity"/>
    <property type="evidence" value="ECO:0007669"/>
    <property type="project" value="UniProtKB-KW"/>
</dbReference>
<keyword evidence="1" id="KW-0521">NADP</keyword>
<comment type="similarity">
    <text evidence="3">Belongs to the aldo/keto reductase family. Aldo/keto reductase 2 subfamily.</text>
</comment>
<reference evidence="5" key="1">
    <citation type="journal article" date="2023" name="Mol. Phylogenet. Evol.">
        <title>Genome-scale phylogeny and comparative genomics of the fungal order Sordariales.</title>
        <authorList>
            <person name="Hensen N."/>
            <person name="Bonometti L."/>
            <person name="Westerberg I."/>
            <person name="Brannstrom I.O."/>
            <person name="Guillou S."/>
            <person name="Cros-Aarteil S."/>
            <person name="Calhoun S."/>
            <person name="Haridas S."/>
            <person name="Kuo A."/>
            <person name="Mondo S."/>
            <person name="Pangilinan J."/>
            <person name="Riley R."/>
            <person name="LaButti K."/>
            <person name="Andreopoulos B."/>
            <person name="Lipzen A."/>
            <person name="Chen C."/>
            <person name="Yan M."/>
            <person name="Daum C."/>
            <person name="Ng V."/>
            <person name="Clum A."/>
            <person name="Steindorff A."/>
            <person name="Ohm R.A."/>
            <person name="Martin F."/>
            <person name="Silar P."/>
            <person name="Natvig D.O."/>
            <person name="Lalanne C."/>
            <person name="Gautier V."/>
            <person name="Ament-Velasquez S.L."/>
            <person name="Kruys A."/>
            <person name="Hutchinson M.I."/>
            <person name="Powell A.J."/>
            <person name="Barry K."/>
            <person name="Miller A.N."/>
            <person name="Grigoriev I.V."/>
            <person name="Debuchy R."/>
            <person name="Gladieux P."/>
            <person name="Hiltunen Thoren M."/>
            <person name="Johannesson H."/>
        </authorList>
    </citation>
    <scope>NUCLEOTIDE SEQUENCE</scope>
    <source>
        <strain evidence="5">CBS 123565</strain>
    </source>
</reference>
<keyword evidence="6" id="KW-1185">Reference proteome</keyword>
<evidence type="ECO:0000313" key="6">
    <source>
        <dbReference type="Proteomes" id="UP001304895"/>
    </source>
</evidence>
<feature type="domain" description="NADP-dependent oxidoreductase" evidence="4">
    <location>
        <begin position="33"/>
        <end position="134"/>
    </location>
</feature>
<protein>
    <submittedName>
        <fullName evidence="5">Aldo/keto reductase</fullName>
    </submittedName>
</protein>
<dbReference type="Pfam" id="PF00248">
    <property type="entry name" value="Aldo_ket_red"/>
    <property type="match status" value="1"/>
</dbReference>
<proteinExistence type="inferred from homology"/>
<comment type="caution">
    <text evidence="5">The sequence shown here is derived from an EMBL/GenBank/DDBJ whole genome shotgun (WGS) entry which is preliminary data.</text>
</comment>
<keyword evidence="2" id="KW-0560">Oxidoreductase</keyword>
<dbReference type="Proteomes" id="UP001304895">
    <property type="component" value="Unassembled WGS sequence"/>
</dbReference>
<dbReference type="EMBL" id="MU853410">
    <property type="protein sequence ID" value="KAK4133868.1"/>
    <property type="molecule type" value="Genomic_DNA"/>
</dbReference>
<dbReference type="InterPro" id="IPR023210">
    <property type="entry name" value="NADP_OxRdtase_dom"/>
</dbReference>
<gene>
    <name evidence="5" type="ORF">BT67DRAFT_422491</name>
</gene>
<evidence type="ECO:0000313" key="5">
    <source>
        <dbReference type="EMBL" id="KAK4133868.1"/>
    </source>
</evidence>
<dbReference type="Gene3D" id="3.20.20.100">
    <property type="entry name" value="NADP-dependent oxidoreductase domain"/>
    <property type="match status" value="1"/>
</dbReference>
<name>A0AAN6ZDI9_9PEZI</name>
<dbReference type="PANTHER" id="PTHR43364:SF7">
    <property type="entry name" value="NADP-DEPENDENT OXIDOREDUCTASE DOMAIN-CONTAINING PROTEIN-RELATED"/>
    <property type="match status" value="1"/>
</dbReference>
<organism evidence="5 6">
    <name type="scientific">Trichocladium antarcticum</name>
    <dbReference type="NCBI Taxonomy" id="1450529"/>
    <lineage>
        <taxon>Eukaryota</taxon>
        <taxon>Fungi</taxon>
        <taxon>Dikarya</taxon>
        <taxon>Ascomycota</taxon>
        <taxon>Pezizomycotina</taxon>
        <taxon>Sordariomycetes</taxon>
        <taxon>Sordariomycetidae</taxon>
        <taxon>Sordariales</taxon>
        <taxon>Chaetomiaceae</taxon>
        <taxon>Trichocladium</taxon>
    </lineage>
</organism>
<dbReference type="InterPro" id="IPR036812">
    <property type="entry name" value="NAD(P)_OxRdtase_dom_sf"/>
</dbReference>
<evidence type="ECO:0000256" key="3">
    <source>
        <dbReference type="ARBA" id="ARBA00038157"/>
    </source>
</evidence>
<evidence type="ECO:0000256" key="2">
    <source>
        <dbReference type="ARBA" id="ARBA00023002"/>
    </source>
</evidence>
<reference evidence="5" key="2">
    <citation type="submission" date="2023-05" db="EMBL/GenBank/DDBJ databases">
        <authorList>
            <consortium name="Lawrence Berkeley National Laboratory"/>
            <person name="Steindorff A."/>
            <person name="Hensen N."/>
            <person name="Bonometti L."/>
            <person name="Westerberg I."/>
            <person name="Brannstrom I.O."/>
            <person name="Guillou S."/>
            <person name="Cros-Aarteil S."/>
            <person name="Calhoun S."/>
            <person name="Haridas S."/>
            <person name="Kuo A."/>
            <person name="Mondo S."/>
            <person name="Pangilinan J."/>
            <person name="Riley R."/>
            <person name="Labutti K."/>
            <person name="Andreopoulos B."/>
            <person name="Lipzen A."/>
            <person name="Chen C."/>
            <person name="Yanf M."/>
            <person name="Daum C."/>
            <person name="Ng V."/>
            <person name="Clum A."/>
            <person name="Ohm R."/>
            <person name="Martin F."/>
            <person name="Silar P."/>
            <person name="Natvig D."/>
            <person name="Lalanne C."/>
            <person name="Gautier V."/>
            <person name="Ament-Velasquez S.L."/>
            <person name="Kruys A."/>
            <person name="Hutchinson M.I."/>
            <person name="Powell A.J."/>
            <person name="Barry K."/>
            <person name="Miller A.N."/>
            <person name="Grigoriev I.V."/>
            <person name="Debuchy R."/>
            <person name="Gladieux P."/>
            <person name="Thoren M.H."/>
            <person name="Johannesson H."/>
        </authorList>
    </citation>
    <scope>NUCLEOTIDE SEQUENCE</scope>
    <source>
        <strain evidence="5">CBS 123565</strain>
    </source>
</reference>
<evidence type="ECO:0000256" key="1">
    <source>
        <dbReference type="ARBA" id="ARBA00022857"/>
    </source>
</evidence>
<sequence>MPTNPLPPGPPAPSPLGRYRLLSPTASIRVSPVVLGGINFGDAWKDYIGACDEKTCEEILDYFFEKGGNLIDTSNNYPFEESEQRIGAWMKTRDNRDQMVIATKYSAMAPRACTPRSRPVSGKLQTEYIDLVCLQFSGSCVSVVACNLPTTAYLRCCSTNP</sequence>
<dbReference type="PANTHER" id="PTHR43364">
    <property type="entry name" value="NADH-SPECIFIC METHYLGLYOXAL REDUCTASE-RELATED"/>
    <property type="match status" value="1"/>
</dbReference>
<evidence type="ECO:0000259" key="4">
    <source>
        <dbReference type="Pfam" id="PF00248"/>
    </source>
</evidence>
<accession>A0AAN6ZDI9</accession>
<dbReference type="InterPro" id="IPR050523">
    <property type="entry name" value="AKR_Detox_Biosynth"/>
</dbReference>
<dbReference type="AlphaFoldDB" id="A0AAN6ZDI9"/>
<dbReference type="SUPFAM" id="SSF51430">
    <property type="entry name" value="NAD(P)-linked oxidoreductase"/>
    <property type="match status" value="1"/>
</dbReference>